<evidence type="ECO:0000313" key="3">
    <source>
        <dbReference type="Proteomes" id="UP000326202"/>
    </source>
</evidence>
<keyword evidence="1" id="KW-0812">Transmembrane</keyword>
<name>A0A5J6MJ54_9PROT</name>
<reference evidence="2 3" key="1">
    <citation type="submission" date="2019-08" db="EMBL/GenBank/DDBJ databases">
        <title>Hyperibacter terrae gen. nov., sp. nov. and Hyperibacter viscosus sp. nov., two new members in the family Rhodospirillaceae isolated from the rhizosphere of Hypericum perforatum.</title>
        <authorList>
            <person name="Noviana Z."/>
        </authorList>
    </citation>
    <scope>NUCLEOTIDE SEQUENCE [LARGE SCALE GENOMIC DNA]</scope>
    <source>
        <strain evidence="2 3">R5913</strain>
    </source>
</reference>
<keyword evidence="3" id="KW-1185">Reference proteome</keyword>
<dbReference type="KEGG" id="htq:FRZ44_27840"/>
<dbReference type="Pfam" id="PF08570">
    <property type="entry name" value="DUF1761"/>
    <property type="match status" value="1"/>
</dbReference>
<dbReference type="AlphaFoldDB" id="A0A5J6MJ54"/>
<sequence length="135" mass="14516">MRQINHFAVLLAVLLQQVLGFVWYHFLFGPAWLAGLGMTPEQMQGRSWRFAVSIGCGLVSAYGLAWLMAAMEKPGLAQGLAMGLFTGIAFAGSAVLLHYAFIPATWPAAWIDVGVTVAAAALTGGVLGIWPKRRR</sequence>
<proteinExistence type="predicted"/>
<dbReference type="Proteomes" id="UP000326202">
    <property type="component" value="Chromosome"/>
</dbReference>
<feature type="transmembrane region" description="Helical" evidence="1">
    <location>
        <begin position="108"/>
        <end position="130"/>
    </location>
</feature>
<dbReference type="EMBL" id="CP042906">
    <property type="protein sequence ID" value="QEX17484.1"/>
    <property type="molecule type" value="Genomic_DNA"/>
</dbReference>
<protein>
    <recommendedName>
        <fullName evidence="4">DUF1761 domain-containing protein</fullName>
    </recommendedName>
</protein>
<evidence type="ECO:0000313" key="2">
    <source>
        <dbReference type="EMBL" id="QEX17484.1"/>
    </source>
</evidence>
<keyword evidence="1" id="KW-0472">Membrane</keyword>
<feature type="transmembrane region" description="Helical" evidence="1">
    <location>
        <begin position="80"/>
        <end position="102"/>
    </location>
</feature>
<feature type="transmembrane region" description="Helical" evidence="1">
    <location>
        <begin position="48"/>
        <end position="68"/>
    </location>
</feature>
<evidence type="ECO:0000256" key="1">
    <source>
        <dbReference type="SAM" id="Phobius"/>
    </source>
</evidence>
<accession>A0A5J6MJ54</accession>
<gene>
    <name evidence="2" type="ORF">FRZ44_27840</name>
</gene>
<organism evidence="2 3">
    <name type="scientific">Hypericibacter terrae</name>
    <dbReference type="NCBI Taxonomy" id="2602015"/>
    <lineage>
        <taxon>Bacteria</taxon>
        <taxon>Pseudomonadati</taxon>
        <taxon>Pseudomonadota</taxon>
        <taxon>Alphaproteobacteria</taxon>
        <taxon>Rhodospirillales</taxon>
        <taxon>Dongiaceae</taxon>
        <taxon>Hypericibacter</taxon>
    </lineage>
</organism>
<dbReference type="RefSeq" id="WP_151177741.1">
    <property type="nucleotide sequence ID" value="NZ_CP042906.1"/>
</dbReference>
<feature type="transmembrane region" description="Helical" evidence="1">
    <location>
        <begin position="7"/>
        <end position="28"/>
    </location>
</feature>
<dbReference type="InterPro" id="IPR013879">
    <property type="entry name" value="DUF1761"/>
</dbReference>
<evidence type="ECO:0008006" key="4">
    <source>
        <dbReference type="Google" id="ProtNLM"/>
    </source>
</evidence>
<keyword evidence="1" id="KW-1133">Transmembrane helix</keyword>
<dbReference type="OrthoDB" id="7432713at2"/>